<protein>
    <submittedName>
        <fullName evidence="2">Ketopantoate reductase PanE/ApbA</fullName>
    </submittedName>
</protein>
<dbReference type="RefSeq" id="WP_143015637.1">
    <property type="nucleotide sequence ID" value="NZ_FNDD01000017.1"/>
</dbReference>
<dbReference type="AlphaFoldDB" id="A0A1G8CT55"/>
<keyword evidence="3" id="KW-1185">Reference proteome</keyword>
<gene>
    <name evidence="2" type="ORF">SAMN04488136_11760</name>
</gene>
<feature type="domain" description="Ketopantoate reductase N-terminal" evidence="1">
    <location>
        <begin position="9"/>
        <end position="41"/>
    </location>
</feature>
<evidence type="ECO:0000313" key="2">
    <source>
        <dbReference type="EMBL" id="SDH48656.1"/>
    </source>
</evidence>
<proteinExistence type="predicted"/>
<dbReference type="PROSITE" id="PS51257">
    <property type="entry name" value="PROKAR_LIPOPROTEIN"/>
    <property type="match status" value="1"/>
</dbReference>
<dbReference type="InterPro" id="IPR013332">
    <property type="entry name" value="KPR_N"/>
</dbReference>
<dbReference type="EMBL" id="FNDD01000017">
    <property type="protein sequence ID" value="SDH48656.1"/>
    <property type="molecule type" value="Genomic_DNA"/>
</dbReference>
<dbReference type="Proteomes" id="UP000198854">
    <property type="component" value="Unassembled WGS sequence"/>
</dbReference>
<evidence type="ECO:0000259" key="1">
    <source>
        <dbReference type="Pfam" id="PF02558"/>
    </source>
</evidence>
<dbReference type="Gene3D" id="3.40.50.720">
    <property type="entry name" value="NAD(P)-binding Rossmann-like Domain"/>
    <property type="match status" value="1"/>
</dbReference>
<reference evidence="2 3" key="1">
    <citation type="submission" date="2016-10" db="EMBL/GenBank/DDBJ databases">
        <authorList>
            <person name="de Groot N.N."/>
        </authorList>
    </citation>
    <scope>NUCLEOTIDE SEQUENCE [LARGE SCALE GENOMIC DNA]</scope>
    <source>
        <strain evidence="2 3">CGMCC 1.10228</strain>
    </source>
</reference>
<sequence length="58" mass="6352">METSSRLNIAMIGAGGISCYYGARLVSTRHLVVFVARTRAVVCSYDFFPTYGLNTTTI</sequence>
<evidence type="ECO:0000313" key="3">
    <source>
        <dbReference type="Proteomes" id="UP000198854"/>
    </source>
</evidence>
<accession>A0A1G8CT55</accession>
<dbReference type="Pfam" id="PF02558">
    <property type="entry name" value="ApbA"/>
    <property type="match status" value="1"/>
</dbReference>
<name>A0A1G8CT55_9VIBR</name>
<organism evidence="2 3">
    <name type="scientific">Vibrio xiamenensis</name>
    <dbReference type="NCBI Taxonomy" id="861298"/>
    <lineage>
        <taxon>Bacteria</taxon>
        <taxon>Pseudomonadati</taxon>
        <taxon>Pseudomonadota</taxon>
        <taxon>Gammaproteobacteria</taxon>
        <taxon>Vibrionales</taxon>
        <taxon>Vibrionaceae</taxon>
        <taxon>Vibrio</taxon>
    </lineage>
</organism>